<dbReference type="SFLD" id="SFLDG01067">
    <property type="entry name" value="SPASM/twitch_domain_containing"/>
    <property type="match status" value="1"/>
</dbReference>
<keyword evidence="1" id="KW-0949">S-adenosyl-L-methionine</keyword>
<evidence type="ECO:0000256" key="4">
    <source>
        <dbReference type="ARBA" id="ARBA00023014"/>
    </source>
</evidence>
<feature type="domain" description="Radical SAM core" evidence="5">
    <location>
        <begin position="19"/>
        <end position="244"/>
    </location>
</feature>
<dbReference type="InterPro" id="IPR023885">
    <property type="entry name" value="4Fe4S-binding_SPASM_dom"/>
</dbReference>
<dbReference type="InterPro" id="IPR050377">
    <property type="entry name" value="Radical_SAM_PqqE_MftC-like"/>
</dbReference>
<dbReference type="GO" id="GO:0051536">
    <property type="term" value="F:iron-sulfur cluster binding"/>
    <property type="evidence" value="ECO:0007669"/>
    <property type="project" value="UniProtKB-KW"/>
</dbReference>
<sequence length="339" mass="38994">MIGLKGNKFTKDEVYSAMKEGKLLTLHIFLENVCNFKCPFCLTQTRTFTNELNTEETKQIIRDGKQLGVKTVLIAGAGEPLMAKNFWEIVSFIKEQNLNVIVFSNLSLITHQIAEKLYKNEVAIIGKLNSFKKETQEKYIGNLKGAYEKMQMGLKNLIDIGYTRLNNNHETMLALETSILHDNVHELYDFWVYCRNHNMFPIVDTIYYQGKATESAYEDYLVDYPVVRDAVKRINEFDRENGYTWGLKILNRKGKGVIIGELGLDCIKIGTNLNVDVEGRVYDCFNMSGEGYGNIRENSLVDIWRKSKPYCDGIALHGLCKCRNYVDREEIRKELACLI</sequence>
<organism evidence="6 7">
    <name type="scientific">Selenobaculum gibii</name>
    <dbReference type="NCBI Taxonomy" id="3054208"/>
    <lineage>
        <taxon>Bacteria</taxon>
        <taxon>Bacillati</taxon>
        <taxon>Bacillota</taxon>
        <taxon>Negativicutes</taxon>
        <taxon>Selenomonadales</taxon>
        <taxon>Selenomonadaceae</taxon>
        <taxon>Selenobaculum</taxon>
    </lineage>
</organism>
<evidence type="ECO:0000259" key="5">
    <source>
        <dbReference type="PROSITE" id="PS51918"/>
    </source>
</evidence>
<dbReference type="GO" id="GO:0046872">
    <property type="term" value="F:metal ion binding"/>
    <property type="evidence" value="ECO:0007669"/>
    <property type="project" value="UniProtKB-KW"/>
</dbReference>
<dbReference type="Pfam" id="PF13186">
    <property type="entry name" value="SPASM"/>
    <property type="match status" value="1"/>
</dbReference>
<proteinExistence type="predicted"/>
<accession>A0A9Y2ETY4</accession>
<keyword evidence="3" id="KW-0408">Iron</keyword>
<dbReference type="RefSeq" id="WP_147669425.1">
    <property type="nucleotide sequence ID" value="NZ_CP120678.1"/>
</dbReference>
<dbReference type="PANTHER" id="PTHR11228">
    <property type="entry name" value="RADICAL SAM DOMAIN PROTEIN"/>
    <property type="match status" value="1"/>
</dbReference>
<dbReference type="CDD" id="cd01335">
    <property type="entry name" value="Radical_SAM"/>
    <property type="match status" value="1"/>
</dbReference>
<evidence type="ECO:0000313" key="6">
    <source>
        <dbReference type="EMBL" id="WIW70730.1"/>
    </source>
</evidence>
<evidence type="ECO:0000256" key="1">
    <source>
        <dbReference type="ARBA" id="ARBA00022691"/>
    </source>
</evidence>
<evidence type="ECO:0000313" key="7">
    <source>
        <dbReference type="Proteomes" id="UP001243623"/>
    </source>
</evidence>
<evidence type="ECO:0000256" key="2">
    <source>
        <dbReference type="ARBA" id="ARBA00022723"/>
    </source>
</evidence>
<dbReference type="SUPFAM" id="SSF102114">
    <property type="entry name" value="Radical SAM enzymes"/>
    <property type="match status" value="1"/>
</dbReference>
<dbReference type="InterPro" id="IPR007197">
    <property type="entry name" value="rSAM"/>
</dbReference>
<dbReference type="EMBL" id="CP120678">
    <property type="protein sequence ID" value="WIW70730.1"/>
    <property type="molecule type" value="Genomic_DNA"/>
</dbReference>
<gene>
    <name evidence="6" type="ORF">P3F81_12755</name>
</gene>
<keyword evidence="4" id="KW-0411">Iron-sulfur</keyword>
<dbReference type="InterPro" id="IPR058240">
    <property type="entry name" value="rSAM_sf"/>
</dbReference>
<evidence type="ECO:0000256" key="3">
    <source>
        <dbReference type="ARBA" id="ARBA00023004"/>
    </source>
</evidence>
<protein>
    <submittedName>
        <fullName evidence="6">Radical SAM protein</fullName>
    </submittedName>
</protein>
<dbReference type="InterPro" id="IPR013785">
    <property type="entry name" value="Aldolase_TIM"/>
</dbReference>
<dbReference type="PROSITE" id="PS51918">
    <property type="entry name" value="RADICAL_SAM"/>
    <property type="match status" value="1"/>
</dbReference>
<reference evidence="6" key="1">
    <citation type="submission" date="2023-03" db="EMBL/GenBank/DDBJ databases">
        <title>Selenobaculum gbiensis gen. nov. sp. nov., a new bacterium isolated from the gut microbiota of IBD patient.</title>
        <authorList>
            <person name="Yeo S."/>
            <person name="Park H."/>
            <person name="Huh C.S."/>
        </authorList>
    </citation>
    <scope>NUCLEOTIDE SEQUENCE</scope>
    <source>
        <strain evidence="6">ICN-92133</strain>
    </source>
</reference>
<dbReference type="Pfam" id="PF04055">
    <property type="entry name" value="Radical_SAM"/>
    <property type="match status" value="1"/>
</dbReference>
<dbReference type="SFLD" id="SFLDS00029">
    <property type="entry name" value="Radical_SAM"/>
    <property type="match status" value="1"/>
</dbReference>
<dbReference type="Proteomes" id="UP001243623">
    <property type="component" value="Chromosome"/>
</dbReference>
<keyword evidence="7" id="KW-1185">Reference proteome</keyword>
<keyword evidence="2" id="KW-0479">Metal-binding</keyword>
<dbReference type="Gene3D" id="3.20.20.70">
    <property type="entry name" value="Aldolase class I"/>
    <property type="match status" value="1"/>
</dbReference>
<dbReference type="AlphaFoldDB" id="A0A9Y2ETY4"/>
<name>A0A9Y2ETY4_9FIRM</name>
<dbReference type="GO" id="GO:0003824">
    <property type="term" value="F:catalytic activity"/>
    <property type="evidence" value="ECO:0007669"/>
    <property type="project" value="InterPro"/>
</dbReference>
<dbReference type="PANTHER" id="PTHR11228:SF34">
    <property type="entry name" value="TUNGSTEN-CONTAINING ALDEHYDE FERREDOXIN OXIDOREDUCTASE COFACTOR MODIFYING PROTEIN"/>
    <property type="match status" value="1"/>
</dbReference>
<dbReference type="KEGG" id="sgbi:P3F81_12755"/>
<dbReference type="CDD" id="cd21109">
    <property type="entry name" value="SPASM"/>
    <property type="match status" value="1"/>
</dbReference>